<evidence type="ECO:0000256" key="3">
    <source>
        <dbReference type="ARBA" id="ARBA00022448"/>
    </source>
</evidence>
<dbReference type="Proteomes" id="UP001449795">
    <property type="component" value="Chromosome"/>
</dbReference>
<evidence type="ECO:0000256" key="1">
    <source>
        <dbReference type="ARBA" id="ARBA00004141"/>
    </source>
</evidence>
<dbReference type="PIRSF" id="PIRSF002744">
    <property type="entry name" value="Pur-cyt_permease"/>
    <property type="match status" value="1"/>
</dbReference>
<name>A0A7Y7IX85_9PROT</name>
<dbReference type="Pfam" id="PF02133">
    <property type="entry name" value="Transp_cyt_pur"/>
    <property type="match status" value="1"/>
</dbReference>
<comment type="subcellular location">
    <subcellularLocation>
        <location evidence="1">Membrane</location>
        <topology evidence="1">Multi-pass membrane protein</topology>
    </subcellularLocation>
</comment>
<feature type="transmembrane region" description="Helical" evidence="8">
    <location>
        <begin position="236"/>
        <end position="263"/>
    </location>
</feature>
<keyword evidence="4 8" id="KW-0812">Transmembrane</keyword>
<evidence type="ECO:0000256" key="4">
    <source>
        <dbReference type="ARBA" id="ARBA00022692"/>
    </source>
</evidence>
<evidence type="ECO:0000313" key="11">
    <source>
        <dbReference type="Proteomes" id="UP000534870"/>
    </source>
</evidence>
<dbReference type="Proteomes" id="UP000534870">
    <property type="component" value="Unassembled WGS sequence"/>
</dbReference>
<feature type="transmembrane region" description="Helical" evidence="8">
    <location>
        <begin position="137"/>
        <end position="158"/>
    </location>
</feature>
<evidence type="ECO:0000313" key="10">
    <source>
        <dbReference type="EMBL" id="XAE41272.1"/>
    </source>
</evidence>
<sequence>MIDSLGSPEAETIYPIPPARRHGRPRDLFTVWFGPNLMMLTVVTGALSTTVYGLPLLPALLALLAGNLIGGVFMALHAAQGPRLGVPQMVQTRGQFGLMGAVPVTAVIVLMYVGFAASNLVLGAEGLQSIVPGLGRLSAILVVQALSVLPAILGYRAIHLSARVMTVLCGAAILFCIARVLALHAGDLPFLAPGRPGWTGILRTMSTAALWQIAYAPYVSDSSRYLPAGPAGERQAFAACFSGSVLGSVLAMALGAAVGLLAAGHGIVVTLAALLGPWVAAVLAALSLGIAVANAMNIYCGALSTLTVAQTFTPGRRYGRTARLIVTVALLALAFAMATLMADSFMSAYGEFLELLMSVMIPWTAINLTDYYLLHHGDYDVASFFARDGGRYGLFNGPALACYVIGILVQVPFLSTALYTGQVARALGGVDLSWVVSLLLTPPLYIAMERRFNARALPATATD</sequence>
<evidence type="ECO:0000256" key="5">
    <source>
        <dbReference type="ARBA" id="ARBA00022989"/>
    </source>
</evidence>
<feature type="transmembrane region" description="Helical" evidence="8">
    <location>
        <begin position="275"/>
        <end position="300"/>
    </location>
</feature>
<reference evidence="10 12" key="2">
    <citation type="submission" date="2024-04" db="EMBL/GenBank/DDBJ databases">
        <title>Complete genome sequence of Nguyenibacter vanlangesis HBCM-1154, a strain capable of nitrogen fixation, IAA production, and phosphorus solubilization isolated from sugarcane soil.</title>
        <authorList>
            <person name="MY HANH P."/>
        </authorList>
    </citation>
    <scope>NUCLEOTIDE SEQUENCE [LARGE SCALE GENOMIC DNA]</scope>
    <source>
        <strain evidence="10 12">HBCM 1154</strain>
    </source>
</reference>
<accession>A0A7Y7IX85</accession>
<dbReference type="RefSeq" id="WP_176640652.1">
    <property type="nucleotide sequence ID" value="NZ_CP152276.1"/>
</dbReference>
<dbReference type="PANTHER" id="PTHR31806:SF1">
    <property type="entry name" value="PURINE-CYTOSINE PERMEASE FCY2-RELATED"/>
    <property type="match status" value="1"/>
</dbReference>
<dbReference type="GO" id="GO:0005886">
    <property type="term" value="C:plasma membrane"/>
    <property type="evidence" value="ECO:0007669"/>
    <property type="project" value="TreeGrafter"/>
</dbReference>
<feature type="transmembrane region" description="Helical" evidence="8">
    <location>
        <begin position="28"/>
        <end position="48"/>
    </location>
</feature>
<evidence type="ECO:0000256" key="7">
    <source>
        <dbReference type="PIRNR" id="PIRNR002744"/>
    </source>
</evidence>
<evidence type="ECO:0000256" key="6">
    <source>
        <dbReference type="ARBA" id="ARBA00023136"/>
    </source>
</evidence>
<dbReference type="PANTHER" id="PTHR31806">
    <property type="entry name" value="PURINE-CYTOSINE PERMEASE FCY2-RELATED"/>
    <property type="match status" value="1"/>
</dbReference>
<keyword evidence="5 8" id="KW-1133">Transmembrane helix</keyword>
<feature type="transmembrane region" description="Helical" evidence="8">
    <location>
        <begin position="165"/>
        <end position="185"/>
    </location>
</feature>
<dbReference type="EMBL" id="CP152276">
    <property type="protein sequence ID" value="XAE41272.1"/>
    <property type="molecule type" value="Genomic_DNA"/>
</dbReference>
<dbReference type="GO" id="GO:0022857">
    <property type="term" value="F:transmembrane transporter activity"/>
    <property type="evidence" value="ECO:0007669"/>
    <property type="project" value="InterPro"/>
</dbReference>
<dbReference type="InterPro" id="IPR001248">
    <property type="entry name" value="Pur-cyt_permease"/>
</dbReference>
<feature type="transmembrane region" description="Helical" evidence="8">
    <location>
        <begin position="197"/>
        <end position="215"/>
    </location>
</feature>
<evidence type="ECO:0000313" key="9">
    <source>
        <dbReference type="EMBL" id="NVN11999.1"/>
    </source>
</evidence>
<feature type="transmembrane region" description="Helical" evidence="8">
    <location>
        <begin position="394"/>
        <end position="414"/>
    </location>
</feature>
<dbReference type="InterPro" id="IPR026030">
    <property type="entry name" value="Pur-cyt_permease_Fcy2/21/22"/>
</dbReference>
<keyword evidence="12" id="KW-1185">Reference proteome</keyword>
<gene>
    <name evidence="10" type="ORF">AAC691_13250</name>
    <name evidence="9" type="ORF">HUK84_12875</name>
</gene>
<dbReference type="AlphaFoldDB" id="A0A7Y7IX85"/>
<evidence type="ECO:0000313" key="12">
    <source>
        <dbReference type="Proteomes" id="UP001449795"/>
    </source>
</evidence>
<dbReference type="EMBL" id="JABXXP010000307">
    <property type="protein sequence ID" value="NVN11999.1"/>
    <property type="molecule type" value="Genomic_DNA"/>
</dbReference>
<reference evidence="9 11" key="1">
    <citation type="submission" date="2020-06" db="EMBL/GenBank/DDBJ databases">
        <title>Description of novel acetic acid bacteria.</title>
        <authorList>
            <person name="Sombolestani A."/>
        </authorList>
    </citation>
    <scope>NUCLEOTIDE SEQUENCE [LARGE SCALE GENOMIC DNA]</scope>
    <source>
        <strain evidence="9 11">LMG 31431</strain>
    </source>
</reference>
<feature type="transmembrane region" description="Helical" evidence="8">
    <location>
        <begin position="96"/>
        <end position="117"/>
    </location>
</feature>
<evidence type="ECO:0000256" key="2">
    <source>
        <dbReference type="ARBA" id="ARBA00008974"/>
    </source>
</evidence>
<evidence type="ECO:0000256" key="8">
    <source>
        <dbReference type="SAM" id="Phobius"/>
    </source>
</evidence>
<feature type="transmembrane region" description="Helical" evidence="8">
    <location>
        <begin position="54"/>
        <end position="76"/>
    </location>
</feature>
<proteinExistence type="inferred from homology"/>
<protein>
    <submittedName>
        <fullName evidence="9">Cytosine permease</fullName>
    </submittedName>
</protein>
<keyword evidence="6 7" id="KW-0472">Membrane</keyword>
<feature type="transmembrane region" description="Helical" evidence="8">
    <location>
        <begin position="352"/>
        <end position="373"/>
    </location>
</feature>
<organism evidence="9 11">
    <name type="scientific">Nguyenibacter vanlangensis</name>
    <dbReference type="NCBI Taxonomy" id="1216886"/>
    <lineage>
        <taxon>Bacteria</taxon>
        <taxon>Pseudomonadati</taxon>
        <taxon>Pseudomonadota</taxon>
        <taxon>Alphaproteobacteria</taxon>
        <taxon>Acetobacterales</taxon>
        <taxon>Acetobacteraceae</taxon>
        <taxon>Nguyenibacter</taxon>
    </lineage>
</organism>
<feature type="transmembrane region" description="Helical" evidence="8">
    <location>
        <begin position="321"/>
        <end position="340"/>
    </location>
</feature>
<dbReference type="Gene3D" id="1.10.4160.10">
    <property type="entry name" value="Hydantoin permease"/>
    <property type="match status" value="1"/>
</dbReference>
<feature type="transmembrane region" description="Helical" evidence="8">
    <location>
        <begin position="426"/>
        <end position="447"/>
    </location>
</feature>
<keyword evidence="3 7" id="KW-0813">Transport</keyword>
<comment type="similarity">
    <text evidence="2 7">Belongs to the purine-cytosine permease (2.A.39) family.</text>
</comment>